<feature type="transmembrane region" description="Helical" evidence="1">
    <location>
        <begin position="186"/>
        <end position="206"/>
    </location>
</feature>
<evidence type="ECO:0000313" key="4">
    <source>
        <dbReference type="Proteomes" id="UP000632154"/>
    </source>
</evidence>
<dbReference type="RefSeq" id="WP_189641857.1">
    <property type="nucleotide sequence ID" value="NZ_BNAL01000002.1"/>
</dbReference>
<feature type="domain" description="EamA" evidence="2">
    <location>
        <begin position="19"/>
        <end position="146"/>
    </location>
</feature>
<feature type="transmembrane region" description="Helical" evidence="1">
    <location>
        <begin position="154"/>
        <end position="174"/>
    </location>
</feature>
<organism evidence="3 4">
    <name type="scientific">Deinococcus piscis</name>
    <dbReference type="NCBI Taxonomy" id="394230"/>
    <lineage>
        <taxon>Bacteria</taxon>
        <taxon>Thermotogati</taxon>
        <taxon>Deinococcota</taxon>
        <taxon>Deinococci</taxon>
        <taxon>Deinococcales</taxon>
        <taxon>Deinococcaceae</taxon>
        <taxon>Deinococcus</taxon>
    </lineage>
</organism>
<evidence type="ECO:0000313" key="3">
    <source>
        <dbReference type="EMBL" id="GHF94011.1"/>
    </source>
</evidence>
<feature type="transmembrane region" description="Helical" evidence="1">
    <location>
        <begin position="52"/>
        <end position="69"/>
    </location>
</feature>
<evidence type="ECO:0000256" key="1">
    <source>
        <dbReference type="SAM" id="Phobius"/>
    </source>
</evidence>
<proteinExistence type="predicted"/>
<reference evidence="4" key="1">
    <citation type="journal article" date="2019" name="Int. J. Syst. Evol. Microbiol.">
        <title>The Global Catalogue of Microorganisms (GCM) 10K type strain sequencing project: providing services to taxonomists for standard genome sequencing and annotation.</title>
        <authorList>
            <consortium name="The Broad Institute Genomics Platform"/>
            <consortium name="The Broad Institute Genome Sequencing Center for Infectious Disease"/>
            <person name="Wu L."/>
            <person name="Ma J."/>
        </authorList>
    </citation>
    <scope>NUCLEOTIDE SEQUENCE [LARGE SCALE GENOMIC DNA]</scope>
    <source>
        <strain evidence="4">CGMCC 1.18439</strain>
    </source>
</reference>
<feature type="domain" description="EamA" evidence="2">
    <location>
        <begin position="158"/>
        <end position="289"/>
    </location>
</feature>
<dbReference type="PANTHER" id="PTHR22911">
    <property type="entry name" value="ACYL-MALONYL CONDENSING ENZYME-RELATED"/>
    <property type="match status" value="1"/>
</dbReference>
<keyword evidence="1" id="KW-0812">Transmembrane</keyword>
<sequence length="310" mass="32385">MLERLSLPPRLQTLPAEWVGIGLALFSASASATVGIWAKMGAAAGLSTTSMLSWRFGLLAALLILLGYAKVSREQLRPLLFMGLLHVGSALAYFTALEHISASTTALLVYCAPAVVIVLGLLAHIRPSRWQVIALTVTLLGLSVVVGMPGPADASAVGLMMGGLAGLMYGGYFFASHRLNRGIKPLTVTAVVSLVTSIVAAGMGAAQGDLSVPHSWAQWLPIVGLALIPSLISMPTLYGAVARIGATRTSMLTTTDPLWAIALAVMLLGEHLSAGQLLGGALILTGACLAQRESKPGKRRVRRGKFWSSP</sequence>
<dbReference type="SUPFAM" id="SSF103481">
    <property type="entry name" value="Multidrug resistance efflux transporter EmrE"/>
    <property type="match status" value="2"/>
</dbReference>
<keyword evidence="4" id="KW-1185">Reference proteome</keyword>
<feature type="transmembrane region" description="Helical" evidence="1">
    <location>
        <begin position="130"/>
        <end position="148"/>
    </location>
</feature>
<name>A0ABQ3JXS9_9DEIO</name>
<feature type="transmembrane region" description="Helical" evidence="1">
    <location>
        <begin position="100"/>
        <end position="123"/>
    </location>
</feature>
<dbReference type="Proteomes" id="UP000632154">
    <property type="component" value="Unassembled WGS sequence"/>
</dbReference>
<dbReference type="EMBL" id="BNAL01000002">
    <property type="protein sequence ID" value="GHF94011.1"/>
    <property type="molecule type" value="Genomic_DNA"/>
</dbReference>
<comment type="caution">
    <text evidence="3">The sequence shown here is derived from an EMBL/GenBank/DDBJ whole genome shotgun (WGS) entry which is preliminary data.</text>
</comment>
<evidence type="ECO:0000259" key="2">
    <source>
        <dbReference type="Pfam" id="PF00892"/>
    </source>
</evidence>
<dbReference type="PANTHER" id="PTHR22911:SF79">
    <property type="entry name" value="MOBA-LIKE NTP TRANSFERASE DOMAIN-CONTAINING PROTEIN"/>
    <property type="match status" value="1"/>
</dbReference>
<dbReference type="InterPro" id="IPR000620">
    <property type="entry name" value="EamA_dom"/>
</dbReference>
<feature type="transmembrane region" description="Helical" evidence="1">
    <location>
        <begin position="21"/>
        <end position="40"/>
    </location>
</feature>
<feature type="transmembrane region" description="Helical" evidence="1">
    <location>
        <begin position="218"/>
        <end position="238"/>
    </location>
</feature>
<keyword evidence="1" id="KW-1133">Transmembrane helix</keyword>
<keyword evidence="1" id="KW-0472">Membrane</keyword>
<dbReference type="InterPro" id="IPR037185">
    <property type="entry name" value="EmrE-like"/>
</dbReference>
<dbReference type="Pfam" id="PF00892">
    <property type="entry name" value="EamA"/>
    <property type="match status" value="2"/>
</dbReference>
<protein>
    <recommendedName>
        <fullName evidence="2">EamA domain-containing protein</fullName>
    </recommendedName>
</protein>
<accession>A0ABQ3JXS9</accession>
<gene>
    <name evidence="3" type="ORF">GCM10017783_02520</name>
</gene>
<feature type="transmembrane region" description="Helical" evidence="1">
    <location>
        <begin position="76"/>
        <end position="94"/>
    </location>
</feature>